<protein>
    <submittedName>
        <fullName evidence="1">Uncharacterized protein</fullName>
    </submittedName>
</protein>
<dbReference type="EMBL" id="LUEZ02000124">
    <property type="protein sequence ID" value="RDB16426.1"/>
    <property type="molecule type" value="Genomic_DNA"/>
</dbReference>
<evidence type="ECO:0000313" key="2">
    <source>
        <dbReference type="Proteomes" id="UP000076154"/>
    </source>
</evidence>
<name>A0A369JC34_HYPMA</name>
<reference evidence="1" key="1">
    <citation type="submission" date="2018-04" db="EMBL/GenBank/DDBJ databases">
        <title>Whole genome sequencing of Hypsizygus marmoreus.</title>
        <authorList>
            <person name="Choi I.-G."/>
            <person name="Min B."/>
            <person name="Kim J.-G."/>
            <person name="Kim S."/>
            <person name="Oh Y.-L."/>
            <person name="Kong W.-S."/>
            <person name="Park H."/>
            <person name="Jeong J."/>
            <person name="Song E.-S."/>
        </authorList>
    </citation>
    <scope>NUCLEOTIDE SEQUENCE [LARGE SCALE GENOMIC DNA]</scope>
    <source>
        <strain evidence="1">51987-8</strain>
    </source>
</reference>
<gene>
    <name evidence="1" type="ORF">Hypma_002908</name>
</gene>
<proteinExistence type="predicted"/>
<dbReference type="AlphaFoldDB" id="A0A369JC34"/>
<keyword evidence="2" id="KW-1185">Reference proteome</keyword>
<dbReference type="Proteomes" id="UP000076154">
    <property type="component" value="Unassembled WGS sequence"/>
</dbReference>
<sequence length="108" mass="12417">MASERHHCRNPNPWNRPLRRPRAAMLYCTLSFHVRLPTTTTLRPPESTTNLGNFLLSKWSLFSESYVACELEDFVNVNMSSLVATWSSLCMLASRQRPAVVRAYTPFI</sequence>
<organism evidence="1 2">
    <name type="scientific">Hypsizygus marmoreus</name>
    <name type="common">White beech mushroom</name>
    <name type="synonym">Agaricus marmoreus</name>
    <dbReference type="NCBI Taxonomy" id="39966"/>
    <lineage>
        <taxon>Eukaryota</taxon>
        <taxon>Fungi</taxon>
        <taxon>Dikarya</taxon>
        <taxon>Basidiomycota</taxon>
        <taxon>Agaricomycotina</taxon>
        <taxon>Agaricomycetes</taxon>
        <taxon>Agaricomycetidae</taxon>
        <taxon>Agaricales</taxon>
        <taxon>Tricholomatineae</taxon>
        <taxon>Lyophyllaceae</taxon>
        <taxon>Hypsizygus</taxon>
    </lineage>
</organism>
<dbReference type="InParanoid" id="A0A369JC34"/>
<accession>A0A369JC34</accession>
<evidence type="ECO:0000313" key="1">
    <source>
        <dbReference type="EMBL" id="RDB16426.1"/>
    </source>
</evidence>
<comment type="caution">
    <text evidence="1">The sequence shown here is derived from an EMBL/GenBank/DDBJ whole genome shotgun (WGS) entry which is preliminary data.</text>
</comment>